<evidence type="ECO:0000256" key="1">
    <source>
        <dbReference type="SAM" id="MobiDB-lite"/>
    </source>
</evidence>
<feature type="compositionally biased region" description="Polar residues" evidence="1">
    <location>
        <begin position="19"/>
        <end position="35"/>
    </location>
</feature>
<dbReference type="EMBL" id="CATNWA010015061">
    <property type="protein sequence ID" value="CAI9579050.1"/>
    <property type="molecule type" value="Genomic_DNA"/>
</dbReference>
<feature type="region of interest" description="Disordered" evidence="1">
    <location>
        <begin position="1"/>
        <end position="54"/>
    </location>
</feature>
<organism evidence="2 3">
    <name type="scientific">Staurois parvus</name>
    <dbReference type="NCBI Taxonomy" id="386267"/>
    <lineage>
        <taxon>Eukaryota</taxon>
        <taxon>Metazoa</taxon>
        <taxon>Chordata</taxon>
        <taxon>Craniata</taxon>
        <taxon>Vertebrata</taxon>
        <taxon>Euteleostomi</taxon>
        <taxon>Amphibia</taxon>
        <taxon>Batrachia</taxon>
        <taxon>Anura</taxon>
        <taxon>Neobatrachia</taxon>
        <taxon>Ranoidea</taxon>
        <taxon>Ranidae</taxon>
        <taxon>Staurois</taxon>
    </lineage>
</organism>
<reference evidence="2" key="1">
    <citation type="submission" date="2023-05" db="EMBL/GenBank/DDBJ databases">
        <authorList>
            <person name="Stuckert A."/>
        </authorList>
    </citation>
    <scope>NUCLEOTIDE SEQUENCE</scope>
</reference>
<protein>
    <submittedName>
        <fullName evidence="2">Uncharacterized protein</fullName>
    </submittedName>
</protein>
<keyword evidence="3" id="KW-1185">Reference proteome</keyword>
<proteinExistence type="predicted"/>
<dbReference type="Proteomes" id="UP001162483">
    <property type="component" value="Unassembled WGS sequence"/>
</dbReference>
<name>A0ABN9E2E8_9NEOB</name>
<gene>
    <name evidence="2" type="ORF">SPARVUS_LOCUS9023744</name>
</gene>
<evidence type="ECO:0000313" key="2">
    <source>
        <dbReference type="EMBL" id="CAI9579050.1"/>
    </source>
</evidence>
<feature type="non-terminal residue" evidence="2">
    <location>
        <position position="121"/>
    </location>
</feature>
<accession>A0ABN9E2E8</accession>
<sequence>QIPGLHTTTTALLRVPGDSNRSSPAPSSYPGTPSKATPPRTPSSSSQGRKASHRFADTVEALRNIGALSEEHALVQARVKTLEKIKADRAELSMLQRSTAEHLRILSDLQEKLSSLYRDML</sequence>
<feature type="non-terminal residue" evidence="2">
    <location>
        <position position="1"/>
    </location>
</feature>
<evidence type="ECO:0000313" key="3">
    <source>
        <dbReference type="Proteomes" id="UP001162483"/>
    </source>
</evidence>
<comment type="caution">
    <text evidence="2">The sequence shown here is derived from an EMBL/GenBank/DDBJ whole genome shotgun (WGS) entry which is preliminary data.</text>
</comment>
<feature type="compositionally biased region" description="Polar residues" evidence="1">
    <location>
        <begin position="1"/>
        <end position="11"/>
    </location>
</feature>